<dbReference type="Proteomes" id="UP000636793">
    <property type="component" value="Unassembled WGS sequence"/>
</dbReference>
<sequence length="249" mass="25860">MSRRTRRHTAPLVIAAASAAGALLLCAPPASAHVRVIGDVIPGQPATLNFRVPSELKEATTVRLTVDVPATLTVTGVPSIDGWTVQRTREPGGKGTRLVWTAKPGHEIKPGASRTFPVRVGAIPDQRSVEFDTDQTYSNGTIASWNQEQTGAEEPEFPVPELVIDPAAPANSSDTDAPSSSAPATPNDEPRQDRPAPTVAAAAPSGSADEPDHDSDDDSGTPWAWLGGGTVAAAAVAGGGGFLIRRSRR</sequence>
<organism evidence="5 6">
    <name type="scientific">Flexivirga endophytica</name>
    <dbReference type="NCBI Taxonomy" id="1849103"/>
    <lineage>
        <taxon>Bacteria</taxon>
        <taxon>Bacillati</taxon>
        <taxon>Actinomycetota</taxon>
        <taxon>Actinomycetes</taxon>
        <taxon>Micrococcales</taxon>
        <taxon>Dermacoccaceae</taxon>
        <taxon>Flexivirga</taxon>
    </lineage>
</organism>
<evidence type="ECO:0000313" key="5">
    <source>
        <dbReference type="EMBL" id="GGB19950.1"/>
    </source>
</evidence>
<protein>
    <recommendedName>
        <fullName evidence="4">YncI copper-binding domain-containing protein</fullName>
    </recommendedName>
</protein>
<evidence type="ECO:0000259" key="4">
    <source>
        <dbReference type="Pfam" id="PF07987"/>
    </source>
</evidence>
<dbReference type="Pfam" id="PF07987">
    <property type="entry name" value="DUF1775"/>
    <property type="match status" value="1"/>
</dbReference>
<comment type="caution">
    <text evidence="5">The sequence shown here is derived from an EMBL/GenBank/DDBJ whole genome shotgun (WGS) entry which is preliminary data.</text>
</comment>
<dbReference type="InterPro" id="IPR012533">
    <property type="entry name" value="YcnI-copper_dom"/>
</dbReference>
<feature type="domain" description="YncI copper-binding" evidence="4">
    <location>
        <begin position="42"/>
        <end position="163"/>
    </location>
</feature>
<reference evidence="5" key="1">
    <citation type="journal article" date="2014" name="Int. J. Syst. Evol. Microbiol.">
        <title>Complete genome sequence of Corynebacterium casei LMG S-19264T (=DSM 44701T), isolated from a smear-ripened cheese.</title>
        <authorList>
            <consortium name="US DOE Joint Genome Institute (JGI-PGF)"/>
            <person name="Walter F."/>
            <person name="Albersmeier A."/>
            <person name="Kalinowski J."/>
            <person name="Ruckert C."/>
        </authorList>
    </citation>
    <scope>NUCLEOTIDE SEQUENCE</scope>
    <source>
        <strain evidence="5">CGMCC 1.15085</strain>
    </source>
</reference>
<accession>A0A916SWR3</accession>
<keyword evidence="2" id="KW-0812">Transmembrane</keyword>
<feature type="compositionally biased region" description="Acidic residues" evidence="1">
    <location>
        <begin position="209"/>
        <end position="219"/>
    </location>
</feature>
<dbReference type="EMBL" id="BMHI01000001">
    <property type="protein sequence ID" value="GGB19950.1"/>
    <property type="molecule type" value="Genomic_DNA"/>
</dbReference>
<feature type="chain" id="PRO_5037227365" description="YncI copper-binding domain-containing protein" evidence="3">
    <location>
        <begin position="33"/>
        <end position="249"/>
    </location>
</feature>
<gene>
    <name evidence="5" type="ORF">GCM10011492_07260</name>
</gene>
<keyword evidence="2" id="KW-0472">Membrane</keyword>
<evidence type="ECO:0000256" key="1">
    <source>
        <dbReference type="SAM" id="MobiDB-lite"/>
    </source>
</evidence>
<feature type="signal peptide" evidence="3">
    <location>
        <begin position="1"/>
        <end position="32"/>
    </location>
</feature>
<reference evidence="5" key="2">
    <citation type="submission" date="2020-09" db="EMBL/GenBank/DDBJ databases">
        <authorList>
            <person name="Sun Q."/>
            <person name="Zhou Y."/>
        </authorList>
    </citation>
    <scope>NUCLEOTIDE SEQUENCE</scope>
    <source>
        <strain evidence="5">CGMCC 1.15085</strain>
    </source>
</reference>
<feature type="region of interest" description="Disordered" evidence="1">
    <location>
        <begin position="165"/>
        <end position="226"/>
    </location>
</feature>
<keyword evidence="3" id="KW-0732">Signal</keyword>
<dbReference type="Gene3D" id="2.60.40.2230">
    <property type="entry name" value="Uncharacterised protein YcnI-like PF07987, DUF1775"/>
    <property type="match status" value="1"/>
</dbReference>
<evidence type="ECO:0000313" key="6">
    <source>
        <dbReference type="Proteomes" id="UP000636793"/>
    </source>
</evidence>
<dbReference type="RefSeq" id="WP_188835556.1">
    <property type="nucleotide sequence ID" value="NZ_BMHI01000001.1"/>
</dbReference>
<evidence type="ECO:0000256" key="3">
    <source>
        <dbReference type="SAM" id="SignalP"/>
    </source>
</evidence>
<proteinExistence type="predicted"/>
<dbReference type="InterPro" id="IPR038507">
    <property type="entry name" value="YcnI-like_sf"/>
</dbReference>
<keyword evidence="6" id="KW-1185">Reference proteome</keyword>
<evidence type="ECO:0000256" key="2">
    <source>
        <dbReference type="SAM" id="Phobius"/>
    </source>
</evidence>
<dbReference type="AlphaFoldDB" id="A0A916SWR3"/>
<feature type="transmembrane region" description="Helical" evidence="2">
    <location>
        <begin position="223"/>
        <end position="244"/>
    </location>
</feature>
<keyword evidence="2" id="KW-1133">Transmembrane helix</keyword>
<name>A0A916SWR3_9MICO</name>
<feature type="compositionally biased region" description="Low complexity" evidence="1">
    <location>
        <begin position="165"/>
        <end position="187"/>
    </location>
</feature>